<dbReference type="AlphaFoldDB" id="A0A087SWN7"/>
<name>A0A087SWN7_STEMI</name>
<organism evidence="1 2">
    <name type="scientific">Stegodyphus mimosarum</name>
    <name type="common">African social velvet spider</name>
    <dbReference type="NCBI Taxonomy" id="407821"/>
    <lineage>
        <taxon>Eukaryota</taxon>
        <taxon>Metazoa</taxon>
        <taxon>Ecdysozoa</taxon>
        <taxon>Arthropoda</taxon>
        <taxon>Chelicerata</taxon>
        <taxon>Arachnida</taxon>
        <taxon>Araneae</taxon>
        <taxon>Araneomorphae</taxon>
        <taxon>Entelegynae</taxon>
        <taxon>Eresoidea</taxon>
        <taxon>Eresidae</taxon>
        <taxon>Stegodyphus</taxon>
    </lineage>
</organism>
<reference evidence="1 2" key="1">
    <citation type="submission" date="2013-11" db="EMBL/GenBank/DDBJ databases">
        <title>Genome sequencing of Stegodyphus mimosarum.</title>
        <authorList>
            <person name="Bechsgaard J."/>
        </authorList>
    </citation>
    <scope>NUCLEOTIDE SEQUENCE [LARGE SCALE GENOMIC DNA]</scope>
</reference>
<protein>
    <submittedName>
        <fullName evidence="1">Uncharacterized protein</fullName>
    </submittedName>
</protein>
<dbReference type="Proteomes" id="UP000054359">
    <property type="component" value="Unassembled WGS sequence"/>
</dbReference>
<feature type="non-terminal residue" evidence="1">
    <location>
        <position position="55"/>
    </location>
</feature>
<sequence>MYVFFVWDMMSFYRMLYIRKILKSRKKRTFYKGGFNLVTEYAIMNKNYFHLVVGM</sequence>
<proteinExistence type="predicted"/>
<gene>
    <name evidence="1" type="ORF">X975_19466</name>
</gene>
<dbReference type="EMBL" id="KK112296">
    <property type="protein sequence ID" value="KFM57276.1"/>
    <property type="molecule type" value="Genomic_DNA"/>
</dbReference>
<accession>A0A087SWN7</accession>
<evidence type="ECO:0000313" key="2">
    <source>
        <dbReference type="Proteomes" id="UP000054359"/>
    </source>
</evidence>
<keyword evidence="2" id="KW-1185">Reference proteome</keyword>
<evidence type="ECO:0000313" key="1">
    <source>
        <dbReference type="EMBL" id="KFM57276.1"/>
    </source>
</evidence>